<evidence type="ECO:0000313" key="3">
    <source>
        <dbReference type="EMBL" id="KAK6312212.1"/>
    </source>
</evidence>
<protein>
    <submittedName>
        <fullName evidence="3">Uncharacterized protein</fullName>
    </submittedName>
</protein>
<organism evidence="3 4">
    <name type="scientific">Coregonus suidteri</name>
    <dbReference type="NCBI Taxonomy" id="861788"/>
    <lineage>
        <taxon>Eukaryota</taxon>
        <taxon>Metazoa</taxon>
        <taxon>Chordata</taxon>
        <taxon>Craniata</taxon>
        <taxon>Vertebrata</taxon>
        <taxon>Euteleostomi</taxon>
        <taxon>Actinopterygii</taxon>
        <taxon>Neopterygii</taxon>
        <taxon>Teleostei</taxon>
        <taxon>Protacanthopterygii</taxon>
        <taxon>Salmoniformes</taxon>
        <taxon>Salmonidae</taxon>
        <taxon>Coregoninae</taxon>
        <taxon>Coregonus</taxon>
    </lineage>
</organism>
<dbReference type="Proteomes" id="UP001356427">
    <property type="component" value="Unassembled WGS sequence"/>
</dbReference>
<feature type="transmembrane region" description="Helical" evidence="2">
    <location>
        <begin position="6"/>
        <end position="32"/>
    </location>
</feature>
<evidence type="ECO:0000313" key="4">
    <source>
        <dbReference type="Proteomes" id="UP001356427"/>
    </source>
</evidence>
<accession>A0AAN8LH11</accession>
<dbReference type="EMBL" id="JAGTTL010000015">
    <property type="protein sequence ID" value="KAK6312212.1"/>
    <property type="molecule type" value="Genomic_DNA"/>
</dbReference>
<evidence type="ECO:0000256" key="2">
    <source>
        <dbReference type="SAM" id="Phobius"/>
    </source>
</evidence>
<proteinExistence type="predicted"/>
<gene>
    <name evidence="3" type="ORF">J4Q44_G00178760</name>
</gene>
<keyword evidence="2" id="KW-1133">Transmembrane helix</keyword>
<dbReference type="AlphaFoldDB" id="A0AAN8LH11"/>
<keyword evidence="4" id="KW-1185">Reference proteome</keyword>
<name>A0AAN8LH11_9TELE</name>
<sequence>MGLPALGLLGFLGPVGWGAAAVVGGVILITVVKKNREEKQWISPGTQQCFDDERTLYKKEKSNEASGETGNASKKREEPCRHDEHDDDIIKGYGLGYVGTYKDDKKFRPSRCDKDNEGITEADHIPPKDCLKKALNDVRMDRLLQVNPRLHEMIMSLVYDPTGQKLLTMRVLYQDHRDALTTGSSKESKICRWLLTQTILSGKYDCAVKMLKQAFIMGHPIASQMLRYDAGFVDAALRTDGKVDMSDEGTRNYYRYGYTDLVDEYLYKGIINKNQAQDLKIWVKKEMHLDRDTPEYKEILEDINDLYD</sequence>
<keyword evidence="2" id="KW-0812">Transmembrane</keyword>
<evidence type="ECO:0000256" key="1">
    <source>
        <dbReference type="SAM" id="MobiDB-lite"/>
    </source>
</evidence>
<reference evidence="3 4" key="1">
    <citation type="submission" date="2021-04" db="EMBL/GenBank/DDBJ databases">
        <authorList>
            <person name="De Guttry C."/>
            <person name="Zahm M."/>
            <person name="Klopp C."/>
            <person name="Cabau C."/>
            <person name="Louis A."/>
            <person name="Berthelot C."/>
            <person name="Parey E."/>
            <person name="Roest Crollius H."/>
            <person name="Montfort J."/>
            <person name="Robinson-Rechavi M."/>
            <person name="Bucao C."/>
            <person name="Bouchez O."/>
            <person name="Gislard M."/>
            <person name="Lluch J."/>
            <person name="Milhes M."/>
            <person name="Lampietro C."/>
            <person name="Lopez Roques C."/>
            <person name="Donnadieu C."/>
            <person name="Braasch I."/>
            <person name="Desvignes T."/>
            <person name="Postlethwait J."/>
            <person name="Bobe J."/>
            <person name="Wedekind C."/>
            <person name="Guiguen Y."/>
        </authorList>
    </citation>
    <scope>NUCLEOTIDE SEQUENCE [LARGE SCALE GENOMIC DNA]</scope>
    <source>
        <strain evidence="3">Cs_M1</strain>
        <tissue evidence="3">Blood</tissue>
    </source>
</reference>
<feature type="compositionally biased region" description="Basic and acidic residues" evidence="1">
    <location>
        <begin position="74"/>
        <end position="86"/>
    </location>
</feature>
<feature type="region of interest" description="Disordered" evidence="1">
    <location>
        <begin position="59"/>
        <end position="86"/>
    </location>
</feature>
<keyword evidence="2" id="KW-0472">Membrane</keyword>
<comment type="caution">
    <text evidence="3">The sequence shown here is derived from an EMBL/GenBank/DDBJ whole genome shotgun (WGS) entry which is preliminary data.</text>
</comment>